<dbReference type="RefSeq" id="WP_184524042.1">
    <property type="nucleotide sequence ID" value="NZ_JACHGK010000003.1"/>
</dbReference>
<gene>
    <name evidence="1" type="ORF">HNR53_001321</name>
</gene>
<dbReference type="EMBL" id="JACHGK010000003">
    <property type="protein sequence ID" value="MBB6444712.1"/>
    <property type="molecule type" value="Genomic_DNA"/>
</dbReference>
<proteinExistence type="predicted"/>
<comment type="caution">
    <text evidence="1">The sequence shown here is derived from an EMBL/GenBank/DDBJ whole genome shotgun (WGS) entry which is preliminary data.</text>
</comment>
<accession>A0A7X0HPR9</accession>
<dbReference type="Pfam" id="PF21835">
    <property type="entry name" value="YIEGIA_cap"/>
    <property type="match status" value="1"/>
</dbReference>
<evidence type="ECO:0000313" key="2">
    <source>
        <dbReference type="Proteomes" id="UP000531594"/>
    </source>
</evidence>
<dbReference type="InterPro" id="IPR054055">
    <property type="entry name" value="YpzH"/>
</dbReference>
<dbReference type="AlphaFoldDB" id="A0A7X0HPR9"/>
<name>A0A7X0HPR9_9BACI</name>
<dbReference type="Proteomes" id="UP000531594">
    <property type="component" value="Unassembled WGS sequence"/>
</dbReference>
<organism evidence="1 2">
    <name type="scientific">Bacillus benzoevorans</name>
    <dbReference type="NCBI Taxonomy" id="1456"/>
    <lineage>
        <taxon>Bacteria</taxon>
        <taxon>Bacillati</taxon>
        <taxon>Bacillota</taxon>
        <taxon>Bacilli</taxon>
        <taxon>Bacillales</taxon>
        <taxon>Bacillaceae</taxon>
        <taxon>Bacillus</taxon>
    </lineage>
</organism>
<evidence type="ECO:0000313" key="1">
    <source>
        <dbReference type="EMBL" id="MBB6444712.1"/>
    </source>
</evidence>
<reference evidence="1 2" key="1">
    <citation type="submission" date="2020-08" db="EMBL/GenBank/DDBJ databases">
        <title>Genomic Encyclopedia of Type Strains, Phase IV (KMG-IV): sequencing the most valuable type-strain genomes for metagenomic binning, comparative biology and taxonomic classification.</title>
        <authorList>
            <person name="Goeker M."/>
        </authorList>
    </citation>
    <scope>NUCLEOTIDE SEQUENCE [LARGE SCALE GENOMIC DNA]</scope>
    <source>
        <strain evidence="1 2">DSM 5391</strain>
    </source>
</reference>
<keyword evidence="2" id="KW-1185">Reference proteome</keyword>
<sequence length="61" mass="6773">MNIEKFILAVVTTNPARVLNGATVFVCDDKTQMEEYAAHLEAILDGIAHSLSEEVYIIVKH</sequence>
<protein>
    <submittedName>
        <fullName evidence="1">Uncharacterized protein</fullName>
    </submittedName>
</protein>